<keyword evidence="2" id="KW-1185">Reference proteome</keyword>
<dbReference type="Proteomes" id="UP000831701">
    <property type="component" value="Chromosome 21"/>
</dbReference>
<protein>
    <submittedName>
        <fullName evidence="1">Uncharacterized protein</fullName>
    </submittedName>
</protein>
<reference evidence="1" key="1">
    <citation type="submission" date="2022-04" db="EMBL/GenBank/DDBJ databases">
        <title>Jade perch genome.</title>
        <authorList>
            <person name="Chao B."/>
        </authorList>
    </citation>
    <scope>NUCLEOTIDE SEQUENCE</scope>
    <source>
        <strain evidence="1">CB-2022</strain>
    </source>
</reference>
<proteinExistence type="predicted"/>
<name>A0ACB8VGU9_9TELE</name>
<sequence length="86" mass="9393">MPAVAVFRSAASVEDMRLGTEGPPTIPHRQRSQVEGLSRAESLNSFCNTLLHAWELPCTTTSFYFSSPIRAAKTVKLQGLLAPLYA</sequence>
<organism evidence="1 2">
    <name type="scientific">Scortum barcoo</name>
    <name type="common">barcoo grunter</name>
    <dbReference type="NCBI Taxonomy" id="214431"/>
    <lineage>
        <taxon>Eukaryota</taxon>
        <taxon>Metazoa</taxon>
        <taxon>Chordata</taxon>
        <taxon>Craniata</taxon>
        <taxon>Vertebrata</taxon>
        <taxon>Euteleostomi</taxon>
        <taxon>Actinopterygii</taxon>
        <taxon>Neopterygii</taxon>
        <taxon>Teleostei</taxon>
        <taxon>Neoteleostei</taxon>
        <taxon>Acanthomorphata</taxon>
        <taxon>Eupercaria</taxon>
        <taxon>Centrarchiformes</taxon>
        <taxon>Terapontoidei</taxon>
        <taxon>Terapontidae</taxon>
        <taxon>Scortum</taxon>
    </lineage>
</organism>
<gene>
    <name evidence="1" type="ORF">L3Q82_004614</name>
</gene>
<comment type="caution">
    <text evidence="1">The sequence shown here is derived from an EMBL/GenBank/DDBJ whole genome shotgun (WGS) entry which is preliminary data.</text>
</comment>
<accession>A0ACB8VGU9</accession>
<dbReference type="EMBL" id="CM041551">
    <property type="protein sequence ID" value="KAI3354799.1"/>
    <property type="molecule type" value="Genomic_DNA"/>
</dbReference>
<evidence type="ECO:0000313" key="1">
    <source>
        <dbReference type="EMBL" id="KAI3354799.1"/>
    </source>
</evidence>
<evidence type="ECO:0000313" key="2">
    <source>
        <dbReference type="Proteomes" id="UP000831701"/>
    </source>
</evidence>